<feature type="transmembrane region" description="Helical" evidence="5">
    <location>
        <begin position="9"/>
        <end position="28"/>
    </location>
</feature>
<dbReference type="PATRIC" id="fig|1423802.4.peg.1066"/>
<protein>
    <submittedName>
        <fullName evidence="6">Sortase family protein</fullName>
    </submittedName>
</protein>
<evidence type="ECO:0000256" key="3">
    <source>
        <dbReference type="ARBA" id="ARBA00022807"/>
    </source>
</evidence>
<dbReference type="GO" id="GO:0006508">
    <property type="term" value="P:proteolysis"/>
    <property type="evidence" value="ECO:0007669"/>
    <property type="project" value="UniProtKB-KW"/>
</dbReference>
<evidence type="ECO:0000313" key="7">
    <source>
        <dbReference type="Proteomes" id="UP000051256"/>
    </source>
</evidence>
<keyword evidence="5" id="KW-0812">Transmembrane</keyword>
<reference evidence="6 7" key="1">
    <citation type="journal article" date="2015" name="Genome Announc.">
        <title>Expanding the biotechnology potential of lactobacilli through comparative genomics of 213 strains and associated genera.</title>
        <authorList>
            <person name="Sun Z."/>
            <person name="Harris H.M."/>
            <person name="McCann A."/>
            <person name="Guo C."/>
            <person name="Argimon S."/>
            <person name="Zhang W."/>
            <person name="Yang X."/>
            <person name="Jeffery I.B."/>
            <person name="Cooney J.C."/>
            <person name="Kagawa T.F."/>
            <person name="Liu W."/>
            <person name="Song Y."/>
            <person name="Salvetti E."/>
            <person name="Wrobel A."/>
            <person name="Rasinkangas P."/>
            <person name="Parkhill J."/>
            <person name="Rea M.C."/>
            <person name="O'Sullivan O."/>
            <person name="Ritari J."/>
            <person name="Douillard F.P."/>
            <person name="Paul Ross R."/>
            <person name="Yang R."/>
            <person name="Briner A.E."/>
            <person name="Felis G.E."/>
            <person name="de Vos W.M."/>
            <person name="Barrangou R."/>
            <person name="Klaenhammer T.R."/>
            <person name="Caufield P.W."/>
            <person name="Cui Y."/>
            <person name="Zhang H."/>
            <person name="O'Toole P.W."/>
        </authorList>
    </citation>
    <scope>NUCLEOTIDE SEQUENCE [LARGE SCALE GENOMIC DNA]</scope>
    <source>
        <strain evidence="6 7">DSM 24302</strain>
    </source>
</reference>
<dbReference type="InterPro" id="IPR005754">
    <property type="entry name" value="Sortase"/>
</dbReference>
<keyword evidence="7" id="KW-1185">Reference proteome</keyword>
<evidence type="ECO:0000256" key="5">
    <source>
        <dbReference type="SAM" id="Phobius"/>
    </source>
</evidence>
<evidence type="ECO:0000256" key="1">
    <source>
        <dbReference type="ARBA" id="ARBA00022670"/>
    </source>
</evidence>
<dbReference type="AlphaFoldDB" id="A0A0R2CSJ3"/>
<sequence length="230" mass="25528">MAQKSKIKTVLKASLIAIITIVALLLIFNRQVSYWLIKSYQPEITRDKVAKAQPKKADYNFSKVKSLGVQQVVKARSQPNKVQIAGQILIPQIGLHLPIELGVSNDTLALAAGTMRADQKMGTGNYPLAGHHMVDSNILFGPLYTKAQAGQLIYLTNMKTVYEYRIYKRQFIAATDVDVINQTQRPIITLITCDATGAGRLMIRGRYLKSYSLNQAEPKIKRALNGPVNS</sequence>
<dbReference type="SUPFAM" id="SSF63817">
    <property type="entry name" value="Sortase"/>
    <property type="match status" value="1"/>
</dbReference>
<name>A0A0R2CSJ3_9LACO</name>
<keyword evidence="3" id="KW-0788">Thiol protease</keyword>
<keyword evidence="5" id="KW-1133">Transmembrane helix</keyword>
<dbReference type="GO" id="GO:0008234">
    <property type="term" value="F:cysteine-type peptidase activity"/>
    <property type="evidence" value="ECO:0007669"/>
    <property type="project" value="UniProtKB-KW"/>
</dbReference>
<dbReference type="Proteomes" id="UP000051256">
    <property type="component" value="Unassembled WGS sequence"/>
</dbReference>
<keyword evidence="5" id="KW-0472">Membrane</keyword>
<dbReference type="Pfam" id="PF04203">
    <property type="entry name" value="Sortase"/>
    <property type="match status" value="1"/>
</dbReference>
<dbReference type="EMBL" id="AYZR01000001">
    <property type="protein sequence ID" value="KRM94751.1"/>
    <property type="molecule type" value="Genomic_DNA"/>
</dbReference>
<dbReference type="RefSeq" id="WP_056977131.1">
    <property type="nucleotide sequence ID" value="NZ_AYZR01000001.1"/>
</dbReference>
<evidence type="ECO:0000313" key="6">
    <source>
        <dbReference type="EMBL" id="KRM94751.1"/>
    </source>
</evidence>
<feature type="active site" description="Proton donor/acceptor" evidence="4">
    <location>
        <position position="131"/>
    </location>
</feature>
<dbReference type="NCBIfam" id="TIGR01076">
    <property type="entry name" value="sortase_fam"/>
    <property type="match status" value="1"/>
</dbReference>
<dbReference type="InterPro" id="IPR042007">
    <property type="entry name" value="Sortase_A"/>
</dbReference>
<feature type="active site" description="Acyl-thioester intermediate" evidence="4">
    <location>
        <position position="193"/>
    </location>
</feature>
<accession>A0A0R2CSJ3</accession>
<comment type="caution">
    <text evidence="6">The sequence shown here is derived from an EMBL/GenBank/DDBJ whole genome shotgun (WGS) entry which is preliminary data.</text>
</comment>
<proteinExistence type="predicted"/>
<dbReference type="CDD" id="cd06165">
    <property type="entry name" value="Sortase_A"/>
    <property type="match status" value="1"/>
</dbReference>
<keyword evidence="1" id="KW-0645">Protease</keyword>
<keyword evidence="2" id="KW-0378">Hydrolase</keyword>
<dbReference type="InterPro" id="IPR023365">
    <property type="entry name" value="Sortase_dom-sf"/>
</dbReference>
<dbReference type="STRING" id="1423802.FC56_GL001052"/>
<organism evidence="6 7">
    <name type="scientific">Lentilactobacillus senioris DSM 24302 = JCM 17472</name>
    <dbReference type="NCBI Taxonomy" id="1423802"/>
    <lineage>
        <taxon>Bacteria</taxon>
        <taxon>Bacillati</taxon>
        <taxon>Bacillota</taxon>
        <taxon>Bacilli</taxon>
        <taxon>Lactobacillales</taxon>
        <taxon>Lactobacillaceae</taxon>
        <taxon>Lentilactobacillus</taxon>
    </lineage>
</organism>
<dbReference type="Gene3D" id="2.40.260.10">
    <property type="entry name" value="Sortase"/>
    <property type="match status" value="1"/>
</dbReference>
<evidence type="ECO:0000256" key="4">
    <source>
        <dbReference type="PIRSR" id="PIRSR605754-1"/>
    </source>
</evidence>
<gene>
    <name evidence="6" type="ORF">FC56_GL001052</name>
</gene>
<evidence type="ECO:0000256" key="2">
    <source>
        <dbReference type="ARBA" id="ARBA00022801"/>
    </source>
</evidence>